<reference evidence="4" key="1">
    <citation type="journal article" date="2019" name="Int. J. Syst. Evol. Microbiol.">
        <title>The Global Catalogue of Microorganisms (GCM) 10K type strain sequencing project: providing services to taxonomists for standard genome sequencing and annotation.</title>
        <authorList>
            <consortium name="The Broad Institute Genomics Platform"/>
            <consortium name="The Broad Institute Genome Sequencing Center for Infectious Disease"/>
            <person name="Wu L."/>
            <person name="Ma J."/>
        </authorList>
    </citation>
    <scope>NUCLEOTIDE SEQUENCE [LARGE SCALE GENOMIC DNA]</scope>
    <source>
        <strain evidence="4">CCM 8490</strain>
    </source>
</reference>
<evidence type="ECO:0000313" key="3">
    <source>
        <dbReference type="EMBL" id="GGG58765.1"/>
    </source>
</evidence>
<protein>
    <recommendedName>
        <fullName evidence="2">Hypervirulence associated protein TUDOR domain-containing protein</fullName>
    </recommendedName>
</protein>
<feature type="domain" description="Hypervirulence associated protein TUDOR" evidence="2">
    <location>
        <begin position="17"/>
        <end position="75"/>
    </location>
</feature>
<keyword evidence="4" id="KW-1185">Reference proteome</keyword>
<dbReference type="EMBL" id="BMCW01000004">
    <property type="protein sequence ID" value="GGG58765.1"/>
    <property type="molecule type" value="Genomic_DNA"/>
</dbReference>
<proteinExistence type="predicted"/>
<name>A0ABQ1X3Y7_9FLAO</name>
<dbReference type="Gene3D" id="2.30.30.1060">
    <property type="match status" value="1"/>
</dbReference>
<gene>
    <name evidence="3" type="ORF">GCM10007332_20610</name>
</gene>
<feature type="region of interest" description="Disordered" evidence="1">
    <location>
        <begin position="54"/>
        <end position="78"/>
    </location>
</feature>
<feature type="compositionally biased region" description="Basic residues" evidence="1">
    <location>
        <begin position="66"/>
        <end position="78"/>
    </location>
</feature>
<evidence type="ECO:0000313" key="4">
    <source>
        <dbReference type="Proteomes" id="UP000658202"/>
    </source>
</evidence>
<dbReference type="Pfam" id="PF11160">
    <property type="entry name" value="Hva1_TUDOR"/>
    <property type="match status" value="1"/>
</dbReference>
<sequence length="78" mass="9211">MVIAIAISKYQNMFKKGDHVKWKFRYGETHGVIIKIHTKDFVFMERQRRASEEEPQYEVMSEKTGKKAVHKASALKRI</sequence>
<comment type="caution">
    <text evidence="3">The sequence shown here is derived from an EMBL/GenBank/DDBJ whole genome shotgun (WGS) entry which is preliminary data.</text>
</comment>
<organism evidence="3 4">
    <name type="scientific">Epilithonimonas arachidiradicis</name>
    <dbReference type="NCBI Taxonomy" id="1617282"/>
    <lineage>
        <taxon>Bacteria</taxon>
        <taxon>Pseudomonadati</taxon>
        <taxon>Bacteroidota</taxon>
        <taxon>Flavobacteriia</taxon>
        <taxon>Flavobacteriales</taxon>
        <taxon>Weeksellaceae</taxon>
        <taxon>Chryseobacterium group</taxon>
        <taxon>Epilithonimonas</taxon>
    </lineage>
</organism>
<evidence type="ECO:0000259" key="2">
    <source>
        <dbReference type="Pfam" id="PF11160"/>
    </source>
</evidence>
<accession>A0ABQ1X3Y7</accession>
<evidence type="ECO:0000256" key="1">
    <source>
        <dbReference type="SAM" id="MobiDB-lite"/>
    </source>
</evidence>
<dbReference type="Proteomes" id="UP000658202">
    <property type="component" value="Unassembled WGS sequence"/>
</dbReference>
<dbReference type="InterPro" id="IPR021331">
    <property type="entry name" value="Hva1_TUDOR"/>
</dbReference>